<evidence type="ECO:0000256" key="8">
    <source>
        <dbReference type="ARBA" id="ARBA00022989"/>
    </source>
</evidence>
<keyword evidence="9" id="KW-0136">Cellulose degradation</keyword>
<sequence length="1256" mass="139395">MARELDESDLGRLDNSRECASDTNSDLYSELSSADRHEGSSSDDPGGVQRELSYKGESKRDALSILLRLADALEDNGGNEGGQDDYYDDAMDSQLLTSRGKEVNYDLLDTYPGGPYKSRGGYIKRTRFAQEEEEEDEENEEGQVFMAEPYNSEEDRLESSGRGMKGASTAPAVLPDEVPAGNTTFRRYRQQTRINWVGSAVMLIYCIALVFYLWVRITKTLDLGRYLPYGIFVLIVEIMGATTTLLYGVNILWHPVNPPLPEDPNHPGLPKVNMPYHIRVLVPCYKESYDIVTRSLEAALNAPLPAGCQRTIYLCDDGKNKQKRKWCLGMAPDVVYVSGRTRPKGEMNGKSGNLNNCLRQIYPNDMPVPSNEIVCIFDADQVANPDFFLKMVPLLDGGDDVGMVLSPQSFHNLRKHADIFNHANVQFWEYAQHGYDAVNFISCTGTNFLIRAAAFKQAGWSPEFTLTEDFALGMLLKMHKWHCRYVEEYLAVGEAPDEVRNCFQQRSRWCKGHFQIMFSKYCPLTQRKLSLFMKIMYCSGVWSYIVGALTAPLYIIIPLLTIWAGMFPIVVSWWAAVALTVYMASQTLVLNYSRKLRDIEPLWFASIANNILWWTFVKACARTIYAGVGLKEMNFKTTIKGAARIGQIAMGDLWVHVLSFILLVVSLGVGVHKLINGPTVITTLAISVVWIVYALIPPFLLIWYTFIGRSGTLRFWCRVMFLLSYAATILALLLLWAVYPQDYNYGQAAGKGLLFYPANAVGQLPVDNPIPWRNSSLLYEKAPKFGFDDLTGGWMVGGIAGDLKMTMPTAFTVSMLAWGMLAFPNGYTKAGQIGPGLGNVRWGSDYLLKTFRPDTTTNKGNLIVYQVGNLTQDIKFWGPPENMTAATMKRPAYVVRTADGASDLSGSMVGALASTALAWQKYGNDSAFVDRLMKGATALYKDAKKYEGSYTARFKYSCTSKWAKARATSKVPIPACVPPTSYANGSALVFYNSSSYRDDLLWAAAWMYKATGAKAYLDDVNYYYSAHVNQEGATDSDLITDWDHMFWAANVLLAEATDEGAFHQATQGMLKQWICATTGKVLFTPKGRAYNRVAPSLGSTANTALLSLIYGQMTTAKVDQAKKDRYTCFARSQMRYMLGDSGRSLIAGWGKNPPTHVQNRAASCPSPPEPCTPENSLLNRWGNPHVLTGALVEFSSFSDTLSDDRTSNDTRVSIDNNAGAISALAGLNEATGSWDQCLQGFGVLTHDKAVCDSAAM</sequence>
<comment type="subcellular location">
    <subcellularLocation>
        <location evidence="2">Membrane</location>
        <topology evidence="2">Multi-pass membrane protein</topology>
    </subcellularLocation>
</comment>
<keyword evidence="8 14" id="KW-1133">Transmembrane helix</keyword>
<feature type="region of interest" description="Disordered" evidence="13">
    <location>
        <begin position="128"/>
        <end position="175"/>
    </location>
</feature>
<dbReference type="SUPFAM" id="SSF53448">
    <property type="entry name" value="Nucleotide-diphospho-sugar transferases"/>
    <property type="match status" value="1"/>
</dbReference>
<evidence type="ECO:0000256" key="10">
    <source>
        <dbReference type="ARBA" id="ARBA00023136"/>
    </source>
</evidence>
<dbReference type="PANTHER" id="PTHR43867:SF2">
    <property type="entry name" value="CELLULOSE SYNTHASE CATALYTIC SUBUNIT A [UDP-FORMING]"/>
    <property type="match status" value="1"/>
</dbReference>
<keyword evidence="5" id="KW-0328">Glycosyltransferase</keyword>
<gene>
    <name evidence="16" type="ORF">WJX75_007858</name>
</gene>
<dbReference type="InterPro" id="IPR050321">
    <property type="entry name" value="Glycosyltr_2/OpgH_subfam"/>
</dbReference>
<proteinExistence type="inferred from homology"/>
<feature type="domain" description="Glycoside hydrolase family 9" evidence="15">
    <location>
        <begin position="745"/>
        <end position="1224"/>
    </location>
</feature>
<evidence type="ECO:0000256" key="2">
    <source>
        <dbReference type="ARBA" id="ARBA00004141"/>
    </source>
</evidence>
<feature type="compositionally biased region" description="Polar residues" evidence="13">
    <location>
        <begin position="21"/>
        <end position="32"/>
    </location>
</feature>
<dbReference type="PANTHER" id="PTHR43867">
    <property type="entry name" value="CELLULOSE SYNTHASE CATALYTIC SUBUNIT A [UDP-FORMING]"/>
    <property type="match status" value="1"/>
</dbReference>
<comment type="catalytic activity">
    <reaction evidence="1">
        <text>Endohydrolysis of (1-&gt;4)-beta-D-glucosidic linkages in cellulose, lichenin and cereal beta-D-glucans.</text>
        <dbReference type="EC" id="3.2.1.4"/>
    </reaction>
</comment>
<evidence type="ECO:0000256" key="9">
    <source>
        <dbReference type="ARBA" id="ARBA00023001"/>
    </source>
</evidence>
<keyword evidence="11" id="KW-0119">Carbohydrate metabolism</keyword>
<protein>
    <recommendedName>
        <fullName evidence="4">cellulase</fullName>
        <ecNumber evidence="4">3.2.1.4</ecNumber>
    </recommendedName>
</protein>
<evidence type="ECO:0000313" key="16">
    <source>
        <dbReference type="EMBL" id="KAK9902213.1"/>
    </source>
</evidence>
<dbReference type="EMBL" id="JALJOT010000016">
    <property type="protein sequence ID" value="KAK9902213.1"/>
    <property type="molecule type" value="Genomic_DNA"/>
</dbReference>
<keyword evidence="7 14" id="KW-0812">Transmembrane</keyword>
<evidence type="ECO:0000256" key="7">
    <source>
        <dbReference type="ARBA" id="ARBA00022692"/>
    </source>
</evidence>
<feature type="compositionally biased region" description="Acidic residues" evidence="13">
    <location>
        <begin position="131"/>
        <end position="141"/>
    </location>
</feature>
<keyword evidence="12" id="KW-0624">Polysaccharide degradation</keyword>
<feature type="transmembrane region" description="Helical" evidence="14">
    <location>
        <begin position="681"/>
        <end position="707"/>
    </location>
</feature>
<dbReference type="InterPro" id="IPR001701">
    <property type="entry name" value="Glyco_hydro_9"/>
</dbReference>
<evidence type="ECO:0000256" key="5">
    <source>
        <dbReference type="ARBA" id="ARBA00022676"/>
    </source>
</evidence>
<keyword evidence="17" id="KW-1185">Reference proteome</keyword>
<organism evidence="16 17">
    <name type="scientific">Coccomyxa subellipsoidea</name>
    <dbReference type="NCBI Taxonomy" id="248742"/>
    <lineage>
        <taxon>Eukaryota</taxon>
        <taxon>Viridiplantae</taxon>
        <taxon>Chlorophyta</taxon>
        <taxon>core chlorophytes</taxon>
        <taxon>Trebouxiophyceae</taxon>
        <taxon>Trebouxiophyceae incertae sedis</taxon>
        <taxon>Coccomyxaceae</taxon>
        <taxon>Coccomyxa</taxon>
    </lineage>
</organism>
<feature type="transmembrane region" description="Helical" evidence="14">
    <location>
        <begin position="535"/>
        <end position="557"/>
    </location>
</feature>
<feature type="region of interest" description="Disordered" evidence="13">
    <location>
        <begin position="1"/>
        <end position="55"/>
    </location>
</feature>
<evidence type="ECO:0000256" key="3">
    <source>
        <dbReference type="ARBA" id="ARBA00007072"/>
    </source>
</evidence>
<reference evidence="16 17" key="1">
    <citation type="journal article" date="2024" name="Nat. Commun.">
        <title>Phylogenomics reveals the evolutionary origins of lichenization in chlorophyte algae.</title>
        <authorList>
            <person name="Puginier C."/>
            <person name="Libourel C."/>
            <person name="Otte J."/>
            <person name="Skaloud P."/>
            <person name="Haon M."/>
            <person name="Grisel S."/>
            <person name="Petersen M."/>
            <person name="Berrin J.G."/>
            <person name="Delaux P.M."/>
            <person name="Dal Grande F."/>
            <person name="Keller J."/>
        </authorList>
    </citation>
    <scope>NUCLEOTIDE SEQUENCE [LARGE SCALE GENOMIC DNA]</scope>
    <source>
        <strain evidence="16 17">SAG 216-7</strain>
    </source>
</reference>
<dbReference type="SUPFAM" id="SSF48208">
    <property type="entry name" value="Six-hairpin glycosidases"/>
    <property type="match status" value="1"/>
</dbReference>
<accession>A0ABR2YCK1</accession>
<evidence type="ECO:0000259" key="15">
    <source>
        <dbReference type="Pfam" id="PF00759"/>
    </source>
</evidence>
<dbReference type="Gene3D" id="3.90.550.10">
    <property type="entry name" value="Spore Coat Polysaccharide Biosynthesis Protein SpsA, Chain A"/>
    <property type="match status" value="1"/>
</dbReference>
<comment type="caution">
    <text evidence="16">The sequence shown here is derived from an EMBL/GenBank/DDBJ whole genome shotgun (WGS) entry which is preliminary data.</text>
</comment>
<dbReference type="InterPro" id="IPR029044">
    <property type="entry name" value="Nucleotide-diphossugar_trans"/>
</dbReference>
<evidence type="ECO:0000256" key="11">
    <source>
        <dbReference type="ARBA" id="ARBA00023277"/>
    </source>
</evidence>
<evidence type="ECO:0000256" key="1">
    <source>
        <dbReference type="ARBA" id="ARBA00000966"/>
    </source>
</evidence>
<feature type="transmembrane region" description="Helical" evidence="14">
    <location>
        <begin position="563"/>
        <end position="585"/>
    </location>
</feature>
<evidence type="ECO:0000256" key="6">
    <source>
        <dbReference type="ARBA" id="ARBA00022679"/>
    </source>
</evidence>
<evidence type="ECO:0000256" key="12">
    <source>
        <dbReference type="ARBA" id="ARBA00023326"/>
    </source>
</evidence>
<dbReference type="Pfam" id="PF00759">
    <property type="entry name" value="Glyco_hydro_9"/>
    <property type="match status" value="1"/>
</dbReference>
<dbReference type="Gene3D" id="1.50.10.10">
    <property type="match status" value="1"/>
</dbReference>
<dbReference type="InterPro" id="IPR008928">
    <property type="entry name" value="6-hairpin_glycosidase_sf"/>
</dbReference>
<feature type="transmembrane region" description="Helical" evidence="14">
    <location>
        <begin position="226"/>
        <end position="249"/>
    </location>
</feature>
<evidence type="ECO:0000256" key="4">
    <source>
        <dbReference type="ARBA" id="ARBA00012601"/>
    </source>
</evidence>
<keyword evidence="6" id="KW-0808">Transferase</keyword>
<feature type="transmembrane region" description="Helical" evidence="14">
    <location>
        <begin position="653"/>
        <end position="675"/>
    </location>
</feature>
<dbReference type="Proteomes" id="UP001491310">
    <property type="component" value="Unassembled WGS sequence"/>
</dbReference>
<dbReference type="EC" id="3.2.1.4" evidence="4"/>
<keyword evidence="10 14" id="KW-0472">Membrane</keyword>
<evidence type="ECO:0000256" key="13">
    <source>
        <dbReference type="SAM" id="MobiDB-lite"/>
    </source>
</evidence>
<name>A0ABR2YCK1_9CHLO</name>
<feature type="compositionally biased region" description="Basic and acidic residues" evidence="13">
    <location>
        <begin position="1"/>
        <end position="20"/>
    </location>
</feature>
<evidence type="ECO:0000313" key="17">
    <source>
        <dbReference type="Proteomes" id="UP001491310"/>
    </source>
</evidence>
<dbReference type="InterPro" id="IPR012341">
    <property type="entry name" value="6hp_glycosidase-like_sf"/>
</dbReference>
<feature type="transmembrane region" description="Helical" evidence="14">
    <location>
        <begin position="719"/>
        <end position="739"/>
    </location>
</feature>
<feature type="transmembrane region" description="Helical" evidence="14">
    <location>
        <begin position="194"/>
        <end position="214"/>
    </location>
</feature>
<dbReference type="Pfam" id="PF13641">
    <property type="entry name" value="Glyco_tranf_2_3"/>
    <property type="match status" value="1"/>
</dbReference>
<evidence type="ECO:0000256" key="14">
    <source>
        <dbReference type="SAM" id="Phobius"/>
    </source>
</evidence>
<comment type="similarity">
    <text evidence="3">Belongs to the glycosyl hydrolase 9 (cellulase E) family.</text>
</comment>